<dbReference type="EMBL" id="KQ947427">
    <property type="protein sequence ID" value="KUJ11042.1"/>
    <property type="molecule type" value="Genomic_DNA"/>
</dbReference>
<protein>
    <submittedName>
        <fullName evidence="2">Uncharacterized protein</fullName>
    </submittedName>
</protein>
<dbReference type="KEGG" id="psco:LY89DRAFT_722911"/>
<dbReference type="AlphaFoldDB" id="A0A194WTV2"/>
<dbReference type="Proteomes" id="UP000070700">
    <property type="component" value="Unassembled WGS sequence"/>
</dbReference>
<name>A0A194WTV2_MOLSC</name>
<feature type="region of interest" description="Disordered" evidence="1">
    <location>
        <begin position="1"/>
        <end position="32"/>
    </location>
</feature>
<keyword evidence="3" id="KW-1185">Reference proteome</keyword>
<evidence type="ECO:0000256" key="1">
    <source>
        <dbReference type="SAM" id="MobiDB-lite"/>
    </source>
</evidence>
<dbReference type="RefSeq" id="XP_018065397.1">
    <property type="nucleotide sequence ID" value="XM_018218769.1"/>
</dbReference>
<feature type="region of interest" description="Disordered" evidence="1">
    <location>
        <begin position="284"/>
        <end position="308"/>
    </location>
</feature>
<dbReference type="OrthoDB" id="5343483at2759"/>
<gene>
    <name evidence="2" type="ORF">LY89DRAFT_722911</name>
</gene>
<sequence length="339" mass="38893">MSSSRCHPQLGPPRPPRPHRSQRPLQQQPAAKGSLRSLLLQHSSKRLYVHPLKWTSLHLSLLCCIVINDQLNTDHCCLSQGPWRKDALELWPRIRRSITSSRRNDHSRTLMTYLGMNAQRDCQICSGSLAFRYNQKPVCHLQLPLMAWYNKTCLWAYIDSNWINDLHEEYKPRQNVFLERAKRAVDEKDLPISPFCMAVILAMAQQVTPGQQVTLFLFDHELPSDSDQIISTFYEYTLQASQTYLSKFDQSYDAFESELNIHRRVIPLKRNMLKVLSDAVQRAATGPGDQAETAASTDREAAITNSPYPVDLAKRKPLDELDSNILVKRVKSSNHEGKE</sequence>
<evidence type="ECO:0000313" key="2">
    <source>
        <dbReference type="EMBL" id="KUJ11042.1"/>
    </source>
</evidence>
<evidence type="ECO:0000313" key="3">
    <source>
        <dbReference type="Proteomes" id="UP000070700"/>
    </source>
</evidence>
<dbReference type="InParanoid" id="A0A194WTV2"/>
<accession>A0A194WTV2</accession>
<dbReference type="GeneID" id="28828495"/>
<reference evidence="2 3" key="1">
    <citation type="submission" date="2015-10" db="EMBL/GenBank/DDBJ databases">
        <title>Full genome of DAOMC 229536 Phialocephala scopiformis, a fungal endophyte of spruce producing the potent anti-insectan compound rugulosin.</title>
        <authorList>
            <consortium name="DOE Joint Genome Institute"/>
            <person name="Walker A.K."/>
            <person name="Frasz S.L."/>
            <person name="Seifert K.A."/>
            <person name="Miller J.D."/>
            <person name="Mondo S.J."/>
            <person name="Labutti K."/>
            <person name="Lipzen A."/>
            <person name="Dockter R."/>
            <person name="Kennedy M."/>
            <person name="Grigoriev I.V."/>
            <person name="Spatafora J.W."/>
        </authorList>
    </citation>
    <scope>NUCLEOTIDE SEQUENCE [LARGE SCALE GENOMIC DNA]</scope>
    <source>
        <strain evidence="2 3">CBS 120377</strain>
    </source>
</reference>
<organism evidence="2 3">
    <name type="scientific">Mollisia scopiformis</name>
    <name type="common">Conifer needle endophyte fungus</name>
    <name type="synonym">Phialocephala scopiformis</name>
    <dbReference type="NCBI Taxonomy" id="149040"/>
    <lineage>
        <taxon>Eukaryota</taxon>
        <taxon>Fungi</taxon>
        <taxon>Dikarya</taxon>
        <taxon>Ascomycota</taxon>
        <taxon>Pezizomycotina</taxon>
        <taxon>Leotiomycetes</taxon>
        <taxon>Helotiales</taxon>
        <taxon>Mollisiaceae</taxon>
        <taxon>Mollisia</taxon>
    </lineage>
</organism>
<proteinExistence type="predicted"/>